<accession>A0A2P2JVE7</accession>
<reference evidence="1" key="1">
    <citation type="submission" date="2018-02" db="EMBL/GenBank/DDBJ databases">
        <title>Rhizophora mucronata_Transcriptome.</title>
        <authorList>
            <person name="Meera S.P."/>
            <person name="Sreeshan A."/>
            <person name="Augustine A."/>
        </authorList>
    </citation>
    <scope>NUCLEOTIDE SEQUENCE</scope>
    <source>
        <tissue evidence="1">Leaf</tissue>
    </source>
</reference>
<name>A0A2P2JVE7_RHIMU</name>
<organism evidence="1">
    <name type="scientific">Rhizophora mucronata</name>
    <name type="common">Asiatic mangrove</name>
    <dbReference type="NCBI Taxonomy" id="61149"/>
    <lineage>
        <taxon>Eukaryota</taxon>
        <taxon>Viridiplantae</taxon>
        <taxon>Streptophyta</taxon>
        <taxon>Embryophyta</taxon>
        <taxon>Tracheophyta</taxon>
        <taxon>Spermatophyta</taxon>
        <taxon>Magnoliopsida</taxon>
        <taxon>eudicotyledons</taxon>
        <taxon>Gunneridae</taxon>
        <taxon>Pentapetalae</taxon>
        <taxon>rosids</taxon>
        <taxon>fabids</taxon>
        <taxon>Malpighiales</taxon>
        <taxon>Rhizophoraceae</taxon>
        <taxon>Rhizophora</taxon>
    </lineage>
</organism>
<evidence type="ECO:0000313" key="1">
    <source>
        <dbReference type="EMBL" id="MBW97444.1"/>
    </source>
</evidence>
<dbReference type="EMBL" id="GGEC01016961">
    <property type="protein sequence ID" value="MBW97444.1"/>
    <property type="molecule type" value="Transcribed_RNA"/>
</dbReference>
<sequence>METRCLRLDCK</sequence>
<protein>
    <submittedName>
        <fullName evidence="1">Uncharacterized protein</fullName>
    </submittedName>
</protein>
<proteinExistence type="predicted"/>